<evidence type="ECO:0000256" key="1">
    <source>
        <dbReference type="ARBA" id="ARBA00023002"/>
    </source>
</evidence>
<sequence>MSDAPSILIAGAGGIGEATAFMLLEWADVPVNRVYIADANADQLSRALRFVGDSDRLVPVPQAISANPTGPLAAALEASAVVLDCLPGSLAPTVAKLAMDAGCHYANLTEYVAETNAIMEMAEGAETAFLLQTGLAPGTVNVLAHQLIRRFEASGGTVVAVEMKVGALTRHASGPHHYGFTWSPIGVATEYVKPAIVLRGGQVQEVDALSERGQIVIQGVTYEDDLTSGGAADMPQHFAGKIKTLDYKTLRYPGHYAWVEEMMYETGRDPDMLQARMEREIPMEEDDVVIVYASVEGADEDGRRRRIARSFVIDPVDTPNGRMRAIQATTAAGLAESAKVLLAGSHKGAVLQMDLDPDAFLNGAFVGRVYR</sequence>
<name>A0A259TVV5_9BACT</name>
<evidence type="ECO:0000313" key="4">
    <source>
        <dbReference type="EMBL" id="OZC01836.1"/>
    </source>
</evidence>
<feature type="domain" description="Saccharopine dehydrogenase NADP binding" evidence="2">
    <location>
        <begin position="7"/>
        <end position="125"/>
    </location>
</feature>
<comment type="caution">
    <text evidence="4">The sequence shown here is derived from an EMBL/GenBank/DDBJ whole genome shotgun (WGS) entry which is preliminary data.</text>
</comment>
<dbReference type="Proteomes" id="UP000216446">
    <property type="component" value="Unassembled WGS sequence"/>
</dbReference>
<dbReference type="Gene3D" id="3.40.50.720">
    <property type="entry name" value="NAD(P)-binding Rossmann-like Domain"/>
    <property type="match status" value="1"/>
</dbReference>
<organism evidence="4 5">
    <name type="scientific">Rubricoccus marinus</name>
    <dbReference type="NCBI Taxonomy" id="716817"/>
    <lineage>
        <taxon>Bacteria</taxon>
        <taxon>Pseudomonadati</taxon>
        <taxon>Rhodothermota</taxon>
        <taxon>Rhodothermia</taxon>
        <taxon>Rhodothermales</taxon>
        <taxon>Rubricoccaceae</taxon>
        <taxon>Rubricoccus</taxon>
    </lineage>
</organism>
<proteinExistence type="predicted"/>
<dbReference type="AlphaFoldDB" id="A0A259TVV5"/>
<dbReference type="InParanoid" id="A0A259TVV5"/>
<dbReference type="InterPro" id="IPR032095">
    <property type="entry name" value="Sacchrp_dh-like_C"/>
</dbReference>
<dbReference type="PANTHER" id="PTHR11133">
    <property type="entry name" value="SACCHAROPINE DEHYDROGENASE"/>
    <property type="match status" value="1"/>
</dbReference>
<dbReference type="InterPro" id="IPR005097">
    <property type="entry name" value="Sacchrp_dh_NADP-bd"/>
</dbReference>
<evidence type="ECO:0000259" key="3">
    <source>
        <dbReference type="Pfam" id="PF16653"/>
    </source>
</evidence>
<dbReference type="Pfam" id="PF03435">
    <property type="entry name" value="Sacchrp_dh_NADP"/>
    <property type="match status" value="1"/>
</dbReference>
<accession>A0A259TVV5</accession>
<evidence type="ECO:0008006" key="6">
    <source>
        <dbReference type="Google" id="ProtNLM"/>
    </source>
</evidence>
<gene>
    <name evidence="4" type="ORF">BSZ36_01825</name>
</gene>
<feature type="domain" description="Saccharopine dehydrogenase-like C-terminal" evidence="3">
    <location>
        <begin position="134"/>
        <end position="358"/>
    </location>
</feature>
<evidence type="ECO:0000259" key="2">
    <source>
        <dbReference type="Pfam" id="PF03435"/>
    </source>
</evidence>
<dbReference type="GO" id="GO:0016491">
    <property type="term" value="F:oxidoreductase activity"/>
    <property type="evidence" value="ECO:0007669"/>
    <property type="project" value="UniProtKB-KW"/>
</dbReference>
<dbReference type="PANTHER" id="PTHR11133:SF22">
    <property type="entry name" value="ALPHA-AMINOADIPIC SEMIALDEHYDE SYNTHASE, MITOCHONDRIAL"/>
    <property type="match status" value="1"/>
</dbReference>
<dbReference type="SUPFAM" id="SSF55347">
    <property type="entry name" value="Glyceraldehyde-3-phosphate dehydrogenase-like, C-terminal domain"/>
    <property type="match status" value="1"/>
</dbReference>
<dbReference type="RefSeq" id="WP_179270968.1">
    <property type="nucleotide sequence ID" value="NZ_MQWB01000001.1"/>
</dbReference>
<keyword evidence="1" id="KW-0560">Oxidoreductase</keyword>
<protein>
    <recommendedName>
        <fullName evidence="6">Saccharopine dehydrogenase</fullName>
    </recommendedName>
</protein>
<dbReference type="Gene3D" id="3.30.360.10">
    <property type="entry name" value="Dihydrodipicolinate Reductase, domain 2"/>
    <property type="match status" value="1"/>
</dbReference>
<reference evidence="4 5" key="1">
    <citation type="submission" date="2016-11" db="EMBL/GenBank/DDBJ databases">
        <title>Study of marine rhodopsin-containing bacteria.</title>
        <authorList>
            <person name="Yoshizawa S."/>
            <person name="Kumagai Y."/>
            <person name="Kogure K."/>
        </authorList>
    </citation>
    <scope>NUCLEOTIDE SEQUENCE [LARGE SCALE GENOMIC DNA]</scope>
    <source>
        <strain evidence="4 5">SG-29</strain>
    </source>
</reference>
<keyword evidence="5" id="KW-1185">Reference proteome</keyword>
<dbReference type="Pfam" id="PF16653">
    <property type="entry name" value="Sacchrp_dh_C"/>
    <property type="match status" value="1"/>
</dbReference>
<dbReference type="SUPFAM" id="SSF51735">
    <property type="entry name" value="NAD(P)-binding Rossmann-fold domains"/>
    <property type="match status" value="1"/>
</dbReference>
<dbReference type="InterPro" id="IPR036291">
    <property type="entry name" value="NAD(P)-bd_dom_sf"/>
</dbReference>
<dbReference type="EMBL" id="MQWB01000001">
    <property type="protein sequence ID" value="OZC01836.1"/>
    <property type="molecule type" value="Genomic_DNA"/>
</dbReference>
<dbReference type="InterPro" id="IPR051168">
    <property type="entry name" value="AASS"/>
</dbReference>
<evidence type="ECO:0000313" key="5">
    <source>
        <dbReference type="Proteomes" id="UP000216446"/>
    </source>
</evidence>